<protein>
    <submittedName>
        <fullName evidence="1">Uncharacterized protein</fullName>
    </submittedName>
</protein>
<accession>A0ABT3AXD8</accession>
<proteinExistence type="predicted"/>
<dbReference type="Proteomes" id="UP001526143">
    <property type="component" value="Unassembled WGS sequence"/>
</dbReference>
<organism evidence="1 2">
    <name type="scientific">Plectonema radiosum NIES-515</name>
    <dbReference type="NCBI Taxonomy" id="2986073"/>
    <lineage>
        <taxon>Bacteria</taxon>
        <taxon>Bacillati</taxon>
        <taxon>Cyanobacteriota</taxon>
        <taxon>Cyanophyceae</taxon>
        <taxon>Oscillatoriophycideae</taxon>
        <taxon>Oscillatoriales</taxon>
        <taxon>Microcoleaceae</taxon>
        <taxon>Plectonema</taxon>
    </lineage>
</organism>
<keyword evidence="2" id="KW-1185">Reference proteome</keyword>
<sequence length="124" mass="13793">MGSCHRQITTGRLIRTIHTDNREGDTDPGDPDLVLFSPDGELLAIAATRNITLWQVSSGEKIHTIDRVHQGWGRCMAFSPNGQTLAFTADQIPRGVQAPKFIYGGKPQAISIAVKFRFDFEYTF</sequence>
<evidence type="ECO:0000313" key="1">
    <source>
        <dbReference type="EMBL" id="MCV3213294.1"/>
    </source>
</evidence>
<name>A0ABT3AXD8_9CYAN</name>
<dbReference type="InterPro" id="IPR011044">
    <property type="entry name" value="Quino_amine_DH_bsu"/>
</dbReference>
<dbReference type="Gene3D" id="2.130.10.10">
    <property type="entry name" value="YVTN repeat-like/Quinoprotein amine dehydrogenase"/>
    <property type="match status" value="1"/>
</dbReference>
<gene>
    <name evidence="1" type="ORF">OGM63_07110</name>
</gene>
<dbReference type="Pfam" id="PF07676">
    <property type="entry name" value="PD40"/>
    <property type="match status" value="1"/>
</dbReference>
<dbReference type="InterPro" id="IPR011659">
    <property type="entry name" value="WD40"/>
</dbReference>
<dbReference type="SUPFAM" id="SSF50969">
    <property type="entry name" value="YVTN repeat-like/Quinoprotein amine dehydrogenase"/>
    <property type="match status" value="1"/>
</dbReference>
<dbReference type="RefSeq" id="WP_263744803.1">
    <property type="nucleotide sequence ID" value="NZ_JAOWRF010000107.1"/>
</dbReference>
<reference evidence="1 2" key="1">
    <citation type="submission" date="2022-10" db="EMBL/GenBank/DDBJ databases">
        <title>Identification of biosynthetic pathway for the production of the potent trypsin inhibitor radiosumin.</title>
        <authorList>
            <person name="Fewer D.P."/>
            <person name="Delbaje E."/>
            <person name="Ouyang X."/>
            <person name="Agostino P.D."/>
            <person name="Wahlsten M."/>
            <person name="Jokela J."/>
            <person name="Permi P."/>
            <person name="Haapaniemi E."/>
            <person name="Koistinen H."/>
        </authorList>
    </citation>
    <scope>NUCLEOTIDE SEQUENCE [LARGE SCALE GENOMIC DNA]</scope>
    <source>
        <strain evidence="1 2">NIES-515</strain>
    </source>
</reference>
<dbReference type="EMBL" id="JAOWRF010000107">
    <property type="protein sequence ID" value="MCV3213294.1"/>
    <property type="molecule type" value="Genomic_DNA"/>
</dbReference>
<evidence type="ECO:0000313" key="2">
    <source>
        <dbReference type="Proteomes" id="UP001526143"/>
    </source>
</evidence>
<comment type="caution">
    <text evidence="1">The sequence shown here is derived from an EMBL/GenBank/DDBJ whole genome shotgun (WGS) entry which is preliminary data.</text>
</comment>
<dbReference type="InterPro" id="IPR015943">
    <property type="entry name" value="WD40/YVTN_repeat-like_dom_sf"/>
</dbReference>